<evidence type="ECO:0000313" key="7">
    <source>
        <dbReference type="Proteomes" id="UP000197007"/>
    </source>
</evidence>
<dbReference type="PROSITE" id="PS50977">
    <property type="entry name" value="HTH_TETR_2"/>
    <property type="match status" value="1"/>
</dbReference>
<dbReference type="InterPro" id="IPR001647">
    <property type="entry name" value="HTH_TetR"/>
</dbReference>
<dbReference type="PANTHER" id="PTHR30055">
    <property type="entry name" value="HTH-TYPE TRANSCRIPTIONAL REGULATOR RUTR"/>
    <property type="match status" value="1"/>
</dbReference>
<keyword evidence="3" id="KW-0804">Transcription</keyword>
<dbReference type="PANTHER" id="PTHR30055:SF234">
    <property type="entry name" value="HTH-TYPE TRANSCRIPTIONAL REGULATOR BETI"/>
    <property type="match status" value="1"/>
</dbReference>
<reference evidence="7" key="1">
    <citation type="submission" date="2017-06" db="EMBL/GenBank/DDBJ databases">
        <title>Complete genome sequence of Capnocytophaga sp. KCOM 1579 (=ChDC OS43) isolated from a human refractory periapical abscess lesion.</title>
        <authorList>
            <person name="Kook J.-K."/>
            <person name="Park S.-N."/>
            <person name="Lim Y.K."/>
            <person name="Roh H."/>
        </authorList>
    </citation>
    <scope>NUCLEOTIDE SEQUENCE [LARGE SCALE GENOMIC DNA]</scope>
    <source>
        <strain evidence="7">ChDC OS43</strain>
    </source>
</reference>
<name>A0A1Z4BQF6_9FLAO</name>
<dbReference type="InterPro" id="IPR036271">
    <property type="entry name" value="Tet_transcr_reg_TetR-rel_C_sf"/>
</dbReference>
<organism evidence="6 7">
    <name type="scientific">Capnocytophaga endodontalis</name>
    <dbReference type="NCBI Taxonomy" id="2708117"/>
    <lineage>
        <taxon>Bacteria</taxon>
        <taxon>Pseudomonadati</taxon>
        <taxon>Bacteroidota</taxon>
        <taxon>Flavobacteriia</taxon>
        <taxon>Flavobacteriales</taxon>
        <taxon>Flavobacteriaceae</taxon>
        <taxon>Capnocytophaga</taxon>
    </lineage>
</organism>
<feature type="domain" description="HTH tetR-type" evidence="5">
    <location>
        <begin position="7"/>
        <end position="67"/>
    </location>
</feature>
<dbReference type="Gene3D" id="1.10.357.10">
    <property type="entry name" value="Tetracycline Repressor, domain 2"/>
    <property type="match status" value="1"/>
</dbReference>
<evidence type="ECO:0000256" key="1">
    <source>
        <dbReference type="ARBA" id="ARBA00023015"/>
    </source>
</evidence>
<dbReference type="GO" id="GO:0003700">
    <property type="term" value="F:DNA-binding transcription factor activity"/>
    <property type="evidence" value="ECO:0007669"/>
    <property type="project" value="TreeGrafter"/>
</dbReference>
<dbReference type="GO" id="GO:0000976">
    <property type="term" value="F:transcription cis-regulatory region binding"/>
    <property type="evidence" value="ECO:0007669"/>
    <property type="project" value="TreeGrafter"/>
</dbReference>
<dbReference type="RefSeq" id="WP_088594475.1">
    <property type="nucleotide sequence ID" value="NZ_CP022022.1"/>
</dbReference>
<feature type="DNA-binding region" description="H-T-H motif" evidence="4">
    <location>
        <begin position="30"/>
        <end position="49"/>
    </location>
</feature>
<dbReference type="AlphaFoldDB" id="A0A1Z4BQF6"/>
<protein>
    <submittedName>
        <fullName evidence="6">TetR family transcriptional regulator</fullName>
    </submittedName>
</protein>
<dbReference type="SUPFAM" id="SSF48498">
    <property type="entry name" value="Tetracyclin repressor-like, C-terminal domain"/>
    <property type="match status" value="1"/>
</dbReference>
<dbReference type="InterPro" id="IPR009057">
    <property type="entry name" value="Homeodomain-like_sf"/>
</dbReference>
<gene>
    <name evidence="6" type="ORF">CBG49_10820</name>
</gene>
<evidence type="ECO:0000256" key="2">
    <source>
        <dbReference type="ARBA" id="ARBA00023125"/>
    </source>
</evidence>
<proteinExistence type="predicted"/>
<keyword evidence="2 4" id="KW-0238">DNA-binding</keyword>
<keyword evidence="7" id="KW-1185">Reference proteome</keyword>
<evidence type="ECO:0000256" key="3">
    <source>
        <dbReference type="ARBA" id="ARBA00023163"/>
    </source>
</evidence>
<dbReference type="Proteomes" id="UP000197007">
    <property type="component" value="Chromosome"/>
</dbReference>
<dbReference type="KEGG" id="capn:CBG49_10820"/>
<dbReference type="SUPFAM" id="SSF46689">
    <property type="entry name" value="Homeodomain-like"/>
    <property type="match status" value="1"/>
</dbReference>
<keyword evidence="1" id="KW-0805">Transcription regulation</keyword>
<dbReference type="PRINTS" id="PR00455">
    <property type="entry name" value="HTHTETR"/>
</dbReference>
<sequence length="209" mass="23858">MSNTKDTSTEDRIKAAARKVFHQKGYAGTRTRDIAEEAGINHAMLNYYFRSKEKLFEIVMMETMAHFFQGVGTILNDESTSLEEKIERVVANYIDLLLEEPELPTFMFNEVRANPEPFVANTPIIQALEHSVLAQQYAEAVAQGRITEPNLIHTVLNVISLVIFPFIAQPIFTALSRTDKEAYKVLMLQRKTLIPQWIKAILFLPNRAE</sequence>
<dbReference type="InterPro" id="IPR050109">
    <property type="entry name" value="HTH-type_TetR-like_transc_reg"/>
</dbReference>
<dbReference type="EMBL" id="CP022022">
    <property type="protein sequence ID" value="ASF43526.1"/>
    <property type="molecule type" value="Genomic_DNA"/>
</dbReference>
<evidence type="ECO:0000256" key="4">
    <source>
        <dbReference type="PROSITE-ProRule" id="PRU00335"/>
    </source>
</evidence>
<accession>A0A1Z4BQF6</accession>
<dbReference type="Pfam" id="PF00440">
    <property type="entry name" value="TetR_N"/>
    <property type="match status" value="1"/>
</dbReference>
<evidence type="ECO:0000259" key="5">
    <source>
        <dbReference type="PROSITE" id="PS50977"/>
    </source>
</evidence>
<evidence type="ECO:0000313" key="6">
    <source>
        <dbReference type="EMBL" id="ASF43526.1"/>
    </source>
</evidence>